<dbReference type="PANTHER" id="PTHR33490:SF7">
    <property type="entry name" value="BLR2979 PROTEIN"/>
    <property type="match status" value="1"/>
</dbReference>
<dbReference type="STRING" id="1577474.GA0111570_106162"/>
<dbReference type="InterPro" id="IPR038765">
    <property type="entry name" value="Papain-like_cys_pep_sf"/>
</dbReference>
<gene>
    <name evidence="2" type="ORF">GA0111570_106162</name>
</gene>
<evidence type="ECO:0000313" key="3">
    <source>
        <dbReference type="Proteomes" id="UP000199086"/>
    </source>
</evidence>
<dbReference type="AlphaFoldDB" id="A0A1G6H4B7"/>
<keyword evidence="2" id="KW-0378">Hydrolase</keyword>
<name>A0A1G6H4B7_9ACTN</name>
<dbReference type="SUPFAM" id="SSF54001">
    <property type="entry name" value="Cysteine proteinases"/>
    <property type="match status" value="1"/>
</dbReference>
<dbReference type="InterPro" id="IPR002931">
    <property type="entry name" value="Transglutaminase-like"/>
</dbReference>
<dbReference type="OrthoDB" id="9804023at2"/>
<organism evidence="2 3">
    <name type="scientific">Raineyella antarctica</name>
    <dbReference type="NCBI Taxonomy" id="1577474"/>
    <lineage>
        <taxon>Bacteria</taxon>
        <taxon>Bacillati</taxon>
        <taxon>Actinomycetota</taxon>
        <taxon>Actinomycetes</taxon>
        <taxon>Propionibacteriales</taxon>
        <taxon>Propionibacteriaceae</taxon>
        <taxon>Raineyella</taxon>
    </lineage>
</organism>
<evidence type="ECO:0000259" key="1">
    <source>
        <dbReference type="SMART" id="SM00460"/>
    </source>
</evidence>
<dbReference type="GO" id="GO:0006508">
    <property type="term" value="P:proteolysis"/>
    <property type="evidence" value="ECO:0007669"/>
    <property type="project" value="UniProtKB-KW"/>
</dbReference>
<dbReference type="Proteomes" id="UP000199086">
    <property type="component" value="Unassembled WGS sequence"/>
</dbReference>
<evidence type="ECO:0000313" key="2">
    <source>
        <dbReference type="EMBL" id="SDB88994.1"/>
    </source>
</evidence>
<dbReference type="EMBL" id="FMYF01000006">
    <property type="protein sequence ID" value="SDB88994.1"/>
    <property type="molecule type" value="Genomic_DNA"/>
</dbReference>
<sequence length="299" mass="32970">MRTFRIRHETAYHYGGPITSSYGLYHLSPREIERQHVLGHRVDVTPVPADRSSYVDVYGNLRTWYHVTEPHTDLVIVGTTDIDIGPQCLDADLLALPWEQCRPDLRRDVPDWWEAVDFTLPSPRVDVLPQVGEYAAPSFGRARPLGEAVEELNHRIHADFAYDPRATSVTTRVADVLRIRAGVCQDFSQLMVACLRSVGLAGRYVSGYLATVPAPGRPRNIGADATHAWAGVWVPGAGWYDLDPTNDRPVDESHATVAWGRDYSDVAPVRGVIFGAGGGSSMKVSVDMAPIEQSTFPAP</sequence>
<dbReference type="Pfam" id="PF01841">
    <property type="entry name" value="Transglut_core"/>
    <property type="match status" value="1"/>
</dbReference>
<keyword evidence="2" id="KW-0645">Protease</keyword>
<dbReference type="SMART" id="SM00460">
    <property type="entry name" value="TGc"/>
    <property type="match status" value="1"/>
</dbReference>
<dbReference type="Pfam" id="PF08379">
    <property type="entry name" value="Bact_transglu_N"/>
    <property type="match status" value="1"/>
</dbReference>
<reference evidence="2 3" key="1">
    <citation type="submission" date="2016-06" db="EMBL/GenBank/DDBJ databases">
        <authorList>
            <person name="Olsen C.W."/>
            <person name="Carey S."/>
            <person name="Hinshaw L."/>
            <person name="Karasin A.I."/>
        </authorList>
    </citation>
    <scope>NUCLEOTIDE SEQUENCE [LARGE SCALE GENOMIC DNA]</scope>
    <source>
        <strain evidence="2 3">LZ-22</strain>
    </source>
</reference>
<protein>
    <submittedName>
        <fullName evidence="2">Transglutaminase-like enzyme, putative cysteine protease</fullName>
    </submittedName>
</protein>
<accession>A0A1G6H4B7</accession>
<keyword evidence="3" id="KW-1185">Reference proteome</keyword>
<dbReference type="GO" id="GO:0008233">
    <property type="term" value="F:peptidase activity"/>
    <property type="evidence" value="ECO:0007669"/>
    <property type="project" value="UniProtKB-KW"/>
</dbReference>
<dbReference type="Gene3D" id="3.10.620.30">
    <property type="match status" value="1"/>
</dbReference>
<dbReference type="RefSeq" id="WP_092610691.1">
    <property type="nucleotide sequence ID" value="NZ_FMYF01000006.1"/>
</dbReference>
<dbReference type="InterPro" id="IPR013589">
    <property type="entry name" value="Bac_transglu_N"/>
</dbReference>
<feature type="domain" description="Transglutaminase-like" evidence="1">
    <location>
        <begin position="176"/>
        <end position="246"/>
    </location>
</feature>
<proteinExistence type="predicted"/>
<dbReference type="PANTHER" id="PTHR33490">
    <property type="entry name" value="BLR5614 PROTEIN-RELATED"/>
    <property type="match status" value="1"/>
</dbReference>